<evidence type="ECO:0000256" key="1">
    <source>
        <dbReference type="SAM" id="MobiDB-lite"/>
    </source>
</evidence>
<name>A0A858R3K7_9PROT</name>
<dbReference type="Proteomes" id="UP000501891">
    <property type="component" value="Chromosome"/>
</dbReference>
<dbReference type="KEGG" id="acru:HHL28_01495"/>
<keyword evidence="2" id="KW-0472">Membrane</keyword>
<sequence>MSGNADIAEPEILNSGVESKPPGGEADIKPENEAQSAFTAADDKSVSEAQPDALGRKPTEEPVDVPRGKFGTFISAFRPQASKDGSSKLAKSEAEQFYGHLRDQKKLDLGWIGFVIGHGVEKLGNIAFISILICFAIVIGLLWAPVNGDAEFREKTAATLFGVINLALGYLFGKTTVAADAPKDKEK</sequence>
<keyword evidence="4" id="KW-1185">Reference proteome</keyword>
<keyword evidence="2" id="KW-0812">Transmembrane</keyword>
<keyword evidence="2" id="KW-1133">Transmembrane helix</keyword>
<reference evidence="3" key="1">
    <citation type="submission" date="2020-04" db="EMBL/GenBank/DDBJ databases">
        <title>A desert anoxygenic phototrophic bacterium fixes CO2 using RubisCO under aerobic conditions.</title>
        <authorList>
            <person name="Tang K."/>
        </authorList>
    </citation>
    <scope>NUCLEOTIDE SEQUENCE [LARGE SCALE GENOMIC DNA]</scope>
    <source>
        <strain evidence="3">MIMtkB3</strain>
    </source>
</reference>
<feature type="transmembrane region" description="Helical" evidence="2">
    <location>
        <begin position="156"/>
        <end position="173"/>
    </location>
</feature>
<dbReference type="EMBL" id="CP051775">
    <property type="protein sequence ID" value="QJE71958.1"/>
    <property type="molecule type" value="Genomic_DNA"/>
</dbReference>
<protein>
    <submittedName>
        <fullName evidence="3">Uncharacterized protein</fullName>
    </submittedName>
</protein>
<gene>
    <name evidence="3" type="ORF">HHL28_01495</name>
</gene>
<feature type="region of interest" description="Disordered" evidence="1">
    <location>
        <begin position="1"/>
        <end position="66"/>
    </location>
</feature>
<feature type="transmembrane region" description="Helical" evidence="2">
    <location>
        <begin position="126"/>
        <end position="144"/>
    </location>
</feature>
<feature type="compositionally biased region" description="Basic and acidic residues" evidence="1">
    <location>
        <begin position="54"/>
        <end position="66"/>
    </location>
</feature>
<evidence type="ECO:0000313" key="3">
    <source>
        <dbReference type="EMBL" id="QJE71958.1"/>
    </source>
</evidence>
<evidence type="ECO:0000313" key="4">
    <source>
        <dbReference type="Proteomes" id="UP000501891"/>
    </source>
</evidence>
<dbReference type="AlphaFoldDB" id="A0A858R3K7"/>
<organism evidence="3 4">
    <name type="scientific">Aerophototrophica crusticola</name>
    <dbReference type="NCBI Taxonomy" id="1709002"/>
    <lineage>
        <taxon>Bacteria</taxon>
        <taxon>Pseudomonadati</taxon>
        <taxon>Pseudomonadota</taxon>
        <taxon>Alphaproteobacteria</taxon>
        <taxon>Rhodospirillales</taxon>
        <taxon>Rhodospirillaceae</taxon>
        <taxon>Aerophototrophica</taxon>
    </lineage>
</organism>
<evidence type="ECO:0000256" key="2">
    <source>
        <dbReference type="SAM" id="Phobius"/>
    </source>
</evidence>
<proteinExistence type="predicted"/>
<accession>A0A858R3K7</accession>